<name>A0A3S4T8X4_9ACTO</name>
<feature type="region of interest" description="Disordered" evidence="1">
    <location>
        <begin position="1"/>
        <end position="30"/>
    </location>
</feature>
<dbReference type="AlphaFoldDB" id="A0A3S4T8X4"/>
<dbReference type="EMBL" id="LR134350">
    <property type="protein sequence ID" value="VEG26693.1"/>
    <property type="molecule type" value="Genomic_DNA"/>
</dbReference>
<organism evidence="2 3">
    <name type="scientific">Actinomyces howellii</name>
    <dbReference type="NCBI Taxonomy" id="52771"/>
    <lineage>
        <taxon>Bacteria</taxon>
        <taxon>Bacillati</taxon>
        <taxon>Actinomycetota</taxon>
        <taxon>Actinomycetes</taxon>
        <taxon>Actinomycetales</taxon>
        <taxon>Actinomycetaceae</taxon>
        <taxon>Actinomyces</taxon>
    </lineage>
</organism>
<evidence type="ECO:0000313" key="2">
    <source>
        <dbReference type="EMBL" id="VEG26693.1"/>
    </source>
</evidence>
<dbReference type="KEGG" id="ahw:NCTC11636_00654"/>
<reference evidence="2 3" key="1">
    <citation type="submission" date="2018-12" db="EMBL/GenBank/DDBJ databases">
        <authorList>
            <consortium name="Pathogen Informatics"/>
        </authorList>
    </citation>
    <scope>NUCLEOTIDE SEQUENCE [LARGE SCALE GENOMIC DNA]</scope>
    <source>
        <strain evidence="2 3">NCTC11636</strain>
    </source>
</reference>
<gene>
    <name evidence="2" type="ORF">NCTC11636_00654</name>
</gene>
<accession>A0A3S4T8X4</accession>
<evidence type="ECO:0000313" key="3">
    <source>
        <dbReference type="Proteomes" id="UP000266895"/>
    </source>
</evidence>
<dbReference type="RefSeq" id="WP_126381846.1">
    <property type="nucleotide sequence ID" value="NZ_LR134350.1"/>
</dbReference>
<sequence>MTQSTAQDPPRPGPVRPKDLPPSPRDLPDHGLHLEAAEALPLGQRAEELTAVHASLAAVLREAQD</sequence>
<protein>
    <submittedName>
        <fullName evidence="2">Uncharacterized protein</fullName>
    </submittedName>
</protein>
<feature type="compositionally biased region" description="Pro residues" evidence="1">
    <location>
        <begin position="9"/>
        <end position="25"/>
    </location>
</feature>
<proteinExistence type="predicted"/>
<dbReference type="Proteomes" id="UP000266895">
    <property type="component" value="Chromosome"/>
</dbReference>
<evidence type="ECO:0000256" key="1">
    <source>
        <dbReference type="SAM" id="MobiDB-lite"/>
    </source>
</evidence>
<keyword evidence="3" id="KW-1185">Reference proteome</keyword>